<reference evidence="2 3" key="1">
    <citation type="submission" date="2017-04" db="EMBL/GenBank/DDBJ databases">
        <title>Genome Announcement: Closed genomes of Ralstonia solanacearum strains K60, UW551, and UW700.</title>
        <authorList>
            <person name="Hayes M."/>
            <person name="Macintyre A.M."/>
            <person name="Allen C."/>
        </authorList>
    </citation>
    <scope>NUCLEOTIDE SEQUENCE [LARGE SCALE GENOMIC DNA]</scope>
    <source>
        <strain evidence="2 3">UW25</strain>
    </source>
</reference>
<dbReference type="EMBL" id="NCTK01000002">
    <property type="protein sequence ID" value="OYQ09691.1"/>
    <property type="molecule type" value="Genomic_DNA"/>
</dbReference>
<dbReference type="AlphaFoldDB" id="A0AAP7ZIF4"/>
<dbReference type="Pfam" id="PF13510">
    <property type="entry name" value="Fer2_4"/>
    <property type="match status" value="1"/>
</dbReference>
<sequence length="130" mass="14069">MPDHAPPPPAQPVRSARFVRLAETDRPAITLRIDGEDATALAGDTLLVALLMHGRRVRDSEFGDGPRAGFCLMGACQDCWMWTPAGERLRACSTPAEAGMDVLTRPPAHHWPVTPDLRDTLARHAPEAAA</sequence>
<evidence type="ECO:0000256" key="1">
    <source>
        <dbReference type="ARBA" id="ARBA00023002"/>
    </source>
</evidence>
<accession>A0AAP7ZIF4</accession>
<dbReference type="InterPro" id="IPR042204">
    <property type="entry name" value="2Fe-2S-bd_N"/>
</dbReference>
<dbReference type="RefSeq" id="WP_075456000.1">
    <property type="nucleotide sequence ID" value="NZ_NCTK01000002.1"/>
</dbReference>
<dbReference type="GO" id="GO:0051536">
    <property type="term" value="F:iron-sulfur cluster binding"/>
    <property type="evidence" value="ECO:0007669"/>
    <property type="project" value="InterPro"/>
</dbReference>
<dbReference type="Gene3D" id="3.10.20.440">
    <property type="entry name" value="2Fe-2S iron-sulphur cluster binding domain, sarcosine oxidase, alpha subunit, N-terminal domain"/>
    <property type="match status" value="1"/>
</dbReference>
<gene>
    <name evidence="2" type="ORF">B7R77_22795</name>
</gene>
<proteinExistence type="predicted"/>
<dbReference type="GO" id="GO:0016491">
    <property type="term" value="F:oxidoreductase activity"/>
    <property type="evidence" value="ECO:0007669"/>
    <property type="project" value="UniProtKB-KW"/>
</dbReference>
<name>A0AAP7ZIF4_RALSL</name>
<comment type="caution">
    <text evidence="2">The sequence shown here is derived from an EMBL/GenBank/DDBJ whole genome shotgun (WGS) entry which is preliminary data.</text>
</comment>
<dbReference type="SUPFAM" id="SSF54292">
    <property type="entry name" value="2Fe-2S ferredoxin-like"/>
    <property type="match status" value="1"/>
</dbReference>
<protein>
    <submittedName>
        <fullName evidence="2">2Fe-2S ferredoxin</fullName>
    </submittedName>
</protein>
<keyword evidence="1" id="KW-0560">Oxidoreductase</keyword>
<evidence type="ECO:0000313" key="3">
    <source>
        <dbReference type="Proteomes" id="UP000216164"/>
    </source>
</evidence>
<evidence type="ECO:0000313" key="2">
    <source>
        <dbReference type="EMBL" id="OYQ09691.1"/>
    </source>
</evidence>
<dbReference type="Proteomes" id="UP000216164">
    <property type="component" value="Unassembled WGS sequence"/>
</dbReference>
<organism evidence="2 3">
    <name type="scientific">Ralstonia solanacearum K60</name>
    <dbReference type="NCBI Taxonomy" id="1091042"/>
    <lineage>
        <taxon>Bacteria</taxon>
        <taxon>Pseudomonadati</taxon>
        <taxon>Pseudomonadota</taxon>
        <taxon>Betaproteobacteria</taxon>
        <taxon>Burkholderiales</taxon>
        <taxon>Burkholderiaceae</taxon>
        <taxon>Ralstonia</taxon>
        <taxon>Ralstonia solanacearum species complex</taxon>
    </lineage>
</organism>
<dbReference type="InterPro" id="IPR036010">
    <property type="entry name" value="2Fe-2S_ferredoxin-like_sf"/>
</dbReference>